<dbReference type="InterPro" id="IPR009622">
    <property type="entry name" value="NDUFAF4"/>
</dbReference>
<dbReference type="PANTHER" id="PTHR13338:SF4">
    <property type="entry name" value="NADH DEHYDROGENASE [UBIQUINONE] 1 ALPHA SUBCOMPLEX ASSEMBLY FACTOR 4"/>
    <property type="match status" value="1"/>
</dbReference>
<evidence type="ECO:0000313" key="3">
    <source>
        <dbReference type="Proteomes" id="UP001283361"/>
    </source>
</evidence>
<dbReference type="GO" id="GO:0032981">
    <property type="term" value="P:mitochondrial respiratory chain complex I assembly"/>
    <property type="evidence" value="ECO:0007669"/>
    <property type="project" value="InterPro"/>
</dbReference>
<feature type="region of interest" description="Disordered" evidence="1">
    <location>
        <begin position="137"/>
        <end position="165"/>
    </location>
</feature>
<dbReference type="Pfam" id="PF06784">
    <property type="entry name" value="UPF0240"/>
    <property type="match status" value="1"/>
</dbReference>
<organism evidence="2 3">
    <name type="scientific">Elysia crispata</name>
    <name type="common">lettuce slug</name>
    <dbReference type="NCBI Taxonomy" id="231223"/>
    <lineage>
        <taxon>Eukaryota</taxon>
        <taxon>Metazoa</taxon>
        <taxon>Spiralia</taxon>
        <taxon>Lophotrochozoa</taxon>
        <taxon>Mollusca</taxon>
        <taxon>Gastropoda</taxon>
        <taxon>Heterobranchia</taxon>
        <taxon>Euthyneura</taxon>
        <taxon>Panpulmonata</taxon>
        <taxon>Sacoglossa</taxon>
        <taxon>Placobranchoidea</taxon>
        <taxon>Plakobranchidae</taxon>
        <taxon>Elysia</taxon>
    </lineage>
</organism>
<name>A0AAE0Z1M6_9GAST</name>
<proteinExistence type="predicted"/>
<comment type="caution">
    <text evidence="2">The sequence shown here is derived from an EMBL/GenBank/DDBJ whole genome shotgun (WGS) entry which is preliminary data.</text>
</comment>
<feature type="compositionally biased region" description="Polar residues" evidence="1">
    <location>
        <begin position="156"/>
        <end position="165"/>
    </location>
</feature>
<keyword evidence="3" id="KW-1185">Reference proteome</keyword>
<reference evidence="2" key="1">
    <citation type="journal article" date="2023" name="G3 (Bethesda)">
        <title>A reference genome for the long-term kleptoplast-retaining sea slug Elysia crispata morphotype clarki.</title>
        <authorList>
            <person name="Eastman K.E."/>
            <person name="Pendleton A.L."/>
            <person name="Shaikh M.A."/>
            <person name="Suttiyut T."/>
            <person name="Ogas R."/>
            <person name="Tomko P."/>
            <person name="Gavelis G."/>
            <person name="Widhalm J.R."/>
            <person name="Wisecaver J.H."/>
        </authorList>
    </citation>
    <scope>NUCLEOTIDE SEQUENCE</scope>
    <source>
        <strain evidence="2">ECLA1</strain>
    </source>
</reference>
<accession>A0AAE0Z1M6</accession>
<evidence type="ECO:0000256" key="1">
    <source>
        <dbReference type="SAM" id="MobiDB-lite"/>
    </source>
</evidence>
<dbReference type="EMBL" id="JAWDGP010004984">
    <property type="protein sequence ID" value="KAK3760436.1"/>
    <property type="molecule type" value="Genomic_DNA"/>
</dbReference>
<gene>
    <name evidence="2" type="ORF">RRG08_065163</name>
</gene>
<dbReference type="PANTHER" id="PTHR13338">
    <property type="entry name" value="UPF0240 PROTEIN"/>
    <property type="match status" value="1"/>
</dbReference>
<dbReference type="Proteomes" id="UP001283361">
    <property type="component" value="Unassembled WGS sequence"/>
</dbReference>
<sequence length="165" mass="18467">MDDVENKNERLHEHLKQIYVDSKDSPIEIKSSRSAMPLSRRAVDEPELGVMDVDSEVPQGRSSLKTLMGFISRHQEDPKAHPAATIAKDHGLDAAVVQNVLTHFKVMQLHLPKEMYTETKNMNKIFAEQLKASDHVASSFKLQQKEGSGEPKSIPGNPNTEEPKT</sequence>
<dbReference type="AlphaFoldDB" id="A0AAE0Z1M6"/>
<evidence type="ECO:0000313" key="2">
    <source>
        <dbReference type="EMBL" id="KAK3760436.1"/>
    </source>
</evidence>
<protein>
    <submittedName>
        <fullName evidence="2">Uncharacterized protein</fullName>
    </submittedName>
</protein>
<dbReference type="GO" id="GO:0005739">
    <property type="term" value="C:mitochondrion"/>
    <property type="evidence" value="ECO:0007669"/>
    <property type="project" value="TreeGrafter"/>
</dbReference>